<protein>
    <submittedName>
        <fullName evidence="2">Uncharacterized protein</fullName>
    </submittedName>
</protein>
<keyword evidence="1" id="KW-1133">Transmembrane helix</keyword>
<keyword evidence="1" id="KW-0472">Membrane</keyword>
<proteinExistence type="predicted"/>
<accession>A0A0C3CS40</accession>
<evidence type="ECO:0000313" key="2">
    <source>
        <dbReference type="EMBL" id="KIM46686.1"/>
    </source>
</evidence>
<evidence type="ECO:0000256" key="1">
    <source>
        <dbReference type="SAM" id="Phobius"/>
    </source>
</evidence>
<keyword evidence="3" id="KW-1185">Reference proteome</keyword>
<evidence type="ECO:0000313" key="3">
    <source>
        <dbReference type="Proteomes" id="UP000053424"/>
    </source>
</evidence>
<dbReference type="AlphaFoldDB" id="A0A0C3CS40"/>
<dbReference type="HOGENOM" id="CLU_2306489_0_0_1"/>
<dbReference type="EMBL" id="KN831770">
    <property type="protein sequence ID" value="KIM46686.1"/>
    <property type="molecule type" value="Genomic_DNA"/>
</dbReference>
<dbReference type="Proteomes" id="UP000053424">
    <property type="component" value="Unassembled WGS sequence"/>
</dbReference>
<reference evidence="3" key="2">
    <citation type="submission" date="2015-01" db="EMBL/GenBank/DDBJ databases">
        <title>Evolutionary Origins and Diversification of the Mycorrhizal Mutualists.</title>
        <authorList>
            <consortium name="DOE Joint Genome Institute"/>
            <consortium name="Mycorrhizal Genomics Consortium"/>
            <person name="Kohler A."/>
            <person name="Kuo A."/>
            <person name="Nagy L.G."/>
            <person name="Floudas D."/>
            <person name="Copeland A."/>
            <person name="Barry K.W."/>
            <person name="Cichocki N."/>
            <person name="Veneault-Fourrey C."/>
            <person name="LaButti K."/>
            <person name="Lindquist E.A."/>
            <person name="Lipzen A."/>
            <person name="Lundell T."/>
            <person name="Morin E."/>
            <person name="Murat C."/>
            <person name="Riley R."/>
            <person name="Ohm R."/>
            <person name="Sun H."/>
            <person name="Tunlid A."/>
            <person name="Henrissat B."/>
            <person name="Grigoriev I.V."/>
            <person name="Hibbett D.S."/>
            <person name="Martin F."/>
        </authorList>
    </citation>
    <scope>NUCLEOTIDE SEQUENCE [LARGE SCALE GENOMIC DNA]</scope>
    <source>
        <strain evidence="3">h7</strain>
    </source>
</reference>
<keyword evidence="1" id="KW-0812">Transmembrane</keyword>
<organism evidence="2 3">
    <name type="scientific">Hebeloma cylindrosporum</name>
    <dbReference type="NCBI Taxonomy" id="76867"/>
    <lineage>
        <taxon>Eukaryota</taxon>
        <taxon>Fungi</taxon>
        <taxon>Dikarya</taxon>
        <taxon>Basidiomycota</taxon>
        <taxon>Agaricomycotina</taxon>
        <taxon>Agaricomycetes</taxon>
        <taxon>Agaricomycetidae</taxon>
        <taxon>Agaricales</taxon>
        <taxon>Agaricineae</taxon>
        <taxon>Hymenogastraceae</taxon>
        <taxon>Hebeloma</taxon>
    </lineage>
</organism>
<feature type="transmembrane region" description="Helical" evidence="1">
    <location>
        <begin position="72"/>
        <end position="93"/>
    </location>
</feature>
<reference evidence="2 3" key="1">
    <citation type="submission" date="2014-04" db="EMBL/GenBank/DDBJ databases">
        <authorList>
            <consortium name="DOE Joint Genome Institute"/>
            <person name="Kuo A."/>
            <person name="Gay G."/>
            <person name="Dore J."/>
            <person name="Kohler A."/>
            <person name="Nagy L.G."/>
            <person name="Floudas D."/>
            <person name="Copeland A."/>
            <person name="Barry K.W."/>
            <person name="Cichocki N."/>
            <person name="Veneault-Fourrey C."/>
            <person name="LaButti K."/>
            <person name="Lindquist E.A."/>
            <person name="Lipzen A."/>
            <person name="Lundell T."/>
            <person name="Morin E."/>
            <person name="Murat C."/>
            <person name="Sun H."/>
            <person name="Tunlid A."/>
            <person name="Henrissat B."/>
            <person name="Grigoriev I.V."/>
            <person name="Hibbett D.S."/>
            <person name="Martin F."/>
            <person name="Nordberg H.P."/>
            <person name="Cantor M.N."/>
            <person name="Hua S.X."/>
        </authorList>
    </citation>
    <scope>NUCLEOTIDE SEQUENCE [LARGE SCALE GENOMIC DNA]</scope>
    <source>
        <strain evidence="3">h7</strain>
    </source>
</reference>
<name>A0A0C3CS40_HEBCY</name>
<sequence length="100" mass="11583">MVLFQLQQLHPDQRLVQWLHPAQRLVRQLLSLRRGPGDVFQSVYHNFLVAGEGGRGHRHRQRDGVFTKGRGVFLRFFFCCGTCFLIPTPSLFWTNFGLIG</sequence>
<gene>
    <name evidence="2" type="ORF">M413DRAFT_260795</name>
</gene>